<evidence type="ECO:0000259" key="5">
    <source>
        <dbReference type="PROSITE" id="PS51352"/>
    </source>
</evidence>
<reference evidence="6" key="1">
    <citation type="submission" date="2020-05" db="EMBL/GenBank/DDBJ databases">
        <authorList>
            <person name="Chiriac C."/>
            <person name="Salcher M."/>
            <person name="Ghai R."/>
            <person name="Kavagutti S V."/>
        </authorList>
    </citation>
    <scope>NUCLEOTIDE SEQUENCE</scope>
</reference>
<evidence type="ECO:0000313" key="6">
    <source>
        <dbReference type="EMBL" id="CAB4787015.1"/>
    </source>
</evidence>
<dbReference type="GO" id="GO:0016209">
    <property type="term" value="F:antioxidant activity"/>
    <property type="evidence" value="ECO:0007669"/>
    <property type="project" value="InterPro"/>
</dbReference>
<dbReference type="SUPFAM" id="SSF52833">
    <property type="entry name" value="Thioredoxin-like"/>
    <property type="match status" value="1"/>
</dbReference>
<dbReference type="Pfam" id="PF00578">
    <property type="entry name" value="AhpC-TSA"/>
    <property type="match status" value="1"/>
</dbReference>
<dbReference type="PANTHER" id="PTHR42852">
    <property type="entry name" value="THIOL:DISULFIDE INTERCHANGE PROTEIN DSBE"/>
    <property type="match status" value="1"/>
</dbReference>
<dbReference type="InterPro" id="IPR013766">
    <property type="entry name" value="Thioredoxin_domain"/>
</dbReference>
<sequence>MKSRAVGTLGMVATVLVVATSLFFATRQPAKDANEQPSPLIGHVAPSIAGTTLRGQSFDLTDYRGQLVVVNFWASWCGPCKSEGPELSTLAWEQQQIHGATVVGVVFNDSTSAAAAFEKNYGSLYTSVVDTRGEIANSYGVTSPPTTYIIDRSGHIAAVFFGETTSAQLTAALNGIGT</sequence>
<keyword evidence="4" id="KW-0676">Redox-active center</keyword>
<dbReference type="GO" id="GO:0030313">
    <property type="term" value="C:cell envelope"/>
    <property type="evidence" value="ECO:0007669"/>
    <property type="project" value="UniProtKB-SubCell"/>
</dbReference>
<dbReference type="GO" id="GO:0016491">
    <property type="term" value="F:oxidoreductase activity"/>
    <property type="evidence" value="ECO:0007669"/>
    <property type="project" value="InterPro"/>
</dbReference>
<dbReference type="PROSITE" id="PS00194">
    <property type="entry name" value="THIOREDOXIN_1"/>
    <property type="match status" value="1"/>
</dbReference>
<organism evidence="6">
    <name type="scientific">freshwater metagenome</name>
    <dbReference type="NCBI Taxonomy" id="449393"/>
    <lineage>
        <taxon>unclassified sequences</taxon>
        <taxon>metagenomes</taxon>
        <taxon>ecological metagenomes</taxon>
    </lineage>
</organism>
<dbReference type="InterPro" id="IPR000866">
    <property type="entry name" value="AhpC/TSA"/>
</dbReference>
<evidence type="ECO:0000256" key="1">
    <source>
        <dbReference type="ARBA" id="ARBA00004196"/>
    </source>
</evidence>
<dbReference type="EMBL" id="CAFAAB010000097">
    <property type="protein sequence ID" value="CAB4787015.1"/>
    <property type="molecule type" value="Genomic_DNA"/>
</dbReference>
<evidence type="ECO:0000256" key="2">
    <source>
        <dbReference type="ARBA" id="ARBA00022748"/>
    </source>
</evidence>
<dbReference type="InterPro" id="IPR017937">
    <property type="entry name" value="Thioredoxin_CS"/>
</dbReference>
<dbReference type="Gene3D" id="3.40.30.10">
    <property type="entry name" value="Glutaredoxin"/>
    <property type="match status" value="1"/>
</dbReference>
<feature type="domain" description="Thioredoxin" evidence="5">
    <location>
        <begin position="39"/>
        <end position="178"/>
    </location>
</feature>
<comment type="subcellular location">
    <subcellularLocation>
        <location evidence="1">Cell envelope</location>
    </subcellularLocation>
</comment>
<keyword evidence="3" id="KW-1015">Disulfide bond</keyword>
<dbReference type="GO" id="GO:0017004">
    <property type="term" value="P:cytochrome complex assembly"/>
    <property type="evidence" value="ECO:0007669"/>
    <property type="project" value="UniProtKB-KW"/>
</dbReference>
<dbReference type="PROSITE" id="PS51352">
    <property type="entry name" value="THIOREDOXIN_2"/>
    <property type="match status" value="1"/>
</dbReference>
<proteinExistence type="predicted"/>
<dbReference type="CDD" id="cd02966">
    <property type="entry name" value="TlpA_like_family"/>
    <property type="match status" value="1"/>
</dbReference>
<accession>A0A6J6WTV5</accession>
<evidence type="ECO:0000256" key="4">
    <source>
        <dbReference type="ARBA" id="ARBA00023284"/>
    </source>
</evidence>
<evidence type="ECO:0000256" key="3">
    <source>
        <dbReference type="ARBA" id="ARBA00023157"/>
    </source>
</evidence>
<keyword evidence="2" id="KW-0201">Cytochrome c-type biogenesis</keyword>
<dbReference type="AlphaFoldDB" id="A0A6J6WTV5"/>
<dbReference type="InterPro" id="IPR036249">
    <property type="entry name" value="Thioredoxin-like_sf"/>
</dbReference>
<gene>
    <name evidence="6" type="ORF">UFOPK2958_00890</name>
</gene>
<protein>
    <submittedName>
        <fullName evidence="6">Unannotated protein</fullName>
    </submittedName>
</protein>
<dbReference type="InterPro" id="IPR050553">
    <property type="entry name" value="Thioredoxin_ResA/DsbE_sf"/>
</dbReference>
<name>A0A6J6WTV5_9ZZZZ</name>
<dbReference type="PANTHER" id="PTHR42852:SF6">
    <property type="entry name" value="THIOL:DISULFIDE INTERCHANGE PROTEIN DSBE"/>
    <property type="match status" value="1"/>
</dbReference>